<organism evidence="2">
    <name type="scientific">Microvirga ossetica</name>
    <dbReference type="NCBI Taxonomy" id="1882682"/>
    <lineage>
        <taxon>Bacteria</taxon>
        <taxon>Pseudomonadati</taxon>
        <taxon>Pseudomonadota</taxon>
        <taxon>Alphaproteobacteria</taxon>
        <taxon>Hyphomicrobiales</taxon>
        <taxon>Methylobacteriaceae</taxon>
        <taxon>Microvirga</taxon>
    </lineage>
</organism>
<evidence type="ECO:0000256" key="1">
    <source>
        <dbReference type="SAM" id="MobiDB-lite"/>
    </source>
</evidence>
<protein>
    <submittedName>
        <fullName evidence="2">Uncharacterized protein</fullName>
    </submittedName>
</protein>
<evidence type="ECO:0000313" key="2">
    <source>
        <dbReference type="EMBL" id="ANY77410.1"/>
    </source>
</evidence>
<dbReference type="AlphaFoldDB" id="A0A1B2EBR5"/>
<proteinExistence type="predicted"/>
<feature type="compositionally biased region" description="Polar residues" evidence="1">
    <location>
        <begin position="33"/>
        <end position="43"/>
    </location>
</feature>
<reference evidence="2" key="1">
    <citation type="submission" date="2016-07" db="EMBL/GenBank/DDBJ databases">
        <title>Microvirga ossetica sp. nov. a new species of rhizobia isolated from root nodules of the legume species Vicia alpestris Steven originated from North Ossetia region in the Caucasus.</title>
        <authorList>
            <person name="Safronova V.I."/>
            <person name="Kuznetsova I.G."/>
            <person name="Sazanova A.L."/>
            <person name="Belimov A."/>
            <person name="Andronov E."/>
            <person name="Osledkin Y.S."/>
            <person name="Onishchuk O.P."/>
            <person name="Kurchak O.N."/>
            <person name="Shaposhnikov A.I."/>
            <person name="Willems A."/>
            <person name="Tikhonovich I.A."/>
        </authorList>
    </citation>
    <scope>NUCLEOTIDE SEQUENCE [LARGE SCALE GENOMIC DNA]</scope>
    <source>
        <strain evidence="2">V5/3M</strain>
    </source>
</reference>
<sequence length="79" mass="8941">MRDRRDAGDAKGWRAAFGNDAIGKQIRDDGSKRSVTFGSASRHWQSEPRRSGWGQSESFSLAVTRSALWLIPDVRRFCQ</sequence>
<name>A0A1B2EBR5_9HYPH</name>
<feature type="region of interest" description="Disordered" evidence="1">
    <location>
        <begin position="24"/>
        <end position="57"/>
    </location>
</feature>
<dbReference type="KEGG" id="moc:BB934_03560"/>
<accession>A0A1B2EBR5</accession>
<gene>
    <name evidence="2" type="ORF">BB934_03560</name>
</gene>
<dbReference type="EMBL" id="CP016616">
    <property type="protein sequence ID" value="ANY77410.1"/>
    <property type="molecule type" value="Genomic_DNA"/>
</dbReference>